<evidence type="ECO:0000256" key="1">
    <source>
        <dbReference type="SAM" id="MobiDB-lite"/>
    </source>
</evidence>
<proteinExistence type="predicted"/>
<feature type="domain" description="DUF222" evidence="2">
    <location>
        <begin position="58"/>
        <end position="388"/>
    </location>
</feature>
<feature type="compositionally biased region" description="Basic and acidic residues" evidence="1">
    <location>
        <begin position="278"/>
        <end position="288"/>
    </location>
</feature>
<organism evidence="3 4">
    <name type="scientific">Gordonia spumicola</name>
    <dbReference type="NCBI Taxonomy" id="589161"/>
    <lineage>
        <taxon>Bacteria</taxon>
        <taxon>Bacillati</taxon>
        <taxon>Actinomycetota</taxon>
        <taxon>Actinomycetes</taxon>
        <taxon>Mycobacteriales</taxon>
        <taxon>Gordoniaceae</taxon>
        <taxon>Gordonia</taxon>
    </lineage>
</organism>
<reference evidence="4" key="1">
    <citation type="submission" date="2019-06" db="EMBL/GenBank/DDBJ databases">
        <title>Gordonia isolated from sludge of a wastewater treatment plant.</title>
        <authorList>
            <person name="Tamura T."/>
            <person name="Aoyama K."/>
            <person name="Kang Y."/>
            <person name="Saito S."/>
            <person name="Akiyama N."/>
            <person name="Yazawa K."/>
            <person name="Gonoi T."/>
            <person name="Mikami Y."/>
        </authorList>
    </citation>
    <scope>NUCLEOTIDE SEQUENCE [LARGE SCALE GENOMIC DNA]</scope>
    <source>
        <strain evidence="4">NBRC 107696</strain>
    </source>
</reference>
<dbReference type="InterPro" id="IPR003615">
    <property type="entry name" value="HNH_nuc"/>
</dbReference>
<feature type="region of interest" description="Disordered" evidence="1">
    <location>
        <begin position="500"/>
        <end position="519"/>
    </location>
</feature>
<dbReference type="InterPro" id="IPR003870">
    <property type="entry name" value="DUF222"/>
</dbReference>
<evidence type="ECO:0000259" key="2">
    <source>
        <dbReference type="Pfam" id="PF02720"/>
    </source>
</evidence>
<comment type="caution">
    <text evidence="3">The sequence shown here is derived from an EMBL/GenBank/DDBJ whole genome shotgun (WGS) entry which is preliminary data.</text>
</comment>
<name>A0A7I9V6M6_9ACTN</name>
<dbReference type="EMBL" id="BJOV01000003">
    <property type="protein sequence ID" value="GEE01025.1"/>
    <property type="molecule type" value="Genomic_DNA"/>
</dbReference>
<protein>
    <recommendedName>
        <fullName evidence="2">DUF222 domain-containing protein</fullName>
    </recommendedName>
</protein>
<feature type="compositionally biased region" description="Pro residues" evidence="1">
    <location>
        <begin position="500"/>
        <end position="510"/>
    </location>
</feature>
<dbReference type="CDD" id="cd00085">
    <property type="entry name" value="HNHc"/>
    <property type="match status" value="1"/>
</dbReference>
<sequence length="519" mass="55075">MEIPKEADNPAEEVDTMTNIELPDNALDLVRLQDQVAQKLAVVSLAGLSDRELLVASEVNERSNRRGVGVDARLFAEVSQRGAYRELGSQMPGKYLEGQLRLSARARKQRTDAALSLSSLVAFSGEPLEPSLPATADAVADGDLSLDHVAEIVDVIDAIPAAIPADVKGRAEAELAGVARTLTPEQTRTAGKRILAHLDPDGELTDDTDRARSRGVTLAPQDRRLMSAISAKLTPAARAKLEALLVLWAAPGMNNPDDEQSPSGSSANVDPEALAAAAERDTRSQSQRNHDALEAMWTFLIANGGLGEGASLSSQLVVTASLDDLESRSGVATTATGTRLPVKDLVEIAGDATPWLEVFATASAQILYLGRGKRLASRAQRLALFGRDRGCTAPGCTVPWSRTQAHHMPDWQDGGPTDVDHLGGACGGHNRSVSTTPGGWETTILQTGPFTGRVGWRPTGSNEPWKVNHALQPEKILPTYGDRVTESGSAVEKWLSCRIPAPPPGPPVPPGTDVVRHPA</sequence>
<evidence type="ECO:0000313" key="3">
    <source>
        <dbReference type="EMBL" id="GEE01025.1"/>
    </source>
</evidence>
<dbReference type="Proteomes" id="UP000444960">
    <property type="component" value="Unassembled WGS sequence"/>
</dbReference>
<feature type="region of interest" description="Disordered" evidence="1">
    <location>
        <begin position="255"/>
        <end position="288"/>
    </location>
</feature>
<keyword evidence="4" id="KW-1185">Reference proteome</keyword>
<evidence type="ECO:0000313" key="4">
    <source>
        <dbReference type="Proteomes" id="UP000444960"/>
    </source>
</evidence>
<gene>
    <name evidence="3" type="ORF">nbrc107696_14710</name>
</gene>
<accession>A0A7I9V6M6</accession>
<dbReference type="AlphaFoldDB" id="A0A7I9V6M6"/>
<dbReference type="Pfam" id="PF02720">
    <property type="entry name" value="DUF222"/>
    <property type="match status" value="1"/>
</dbReference>